<gene>
    <name evidence="1" type="ORF">EWM59_06635</name>
</gene>
<dbReference type="Proteomes" id="UP000293162">
    <property type="component" value="Unassembled WGS sequence"/>
</dbReference>
<accession>A0A4Q5M2Y7</accession>
<reference evidence="1 2" key="1">
    <citation type="submission" date="2019-02" db="EMBL/GenBank/DDBJ databases">
        <title>Bacterial novel species Emticicia sp. 17J42-9 isolated from soil.</title>
        <authorList>
            <person name="Jung H.-Y."/>
        </authorList>
    </citation>
    <scope>NUCLEOTIDE SEQUENCE [LARGE SCALE GENOMIC DNA]</scope>
    <source>
        <strain evidence="1 2">17J42-9</strain>
    </source>
</reference>
<organism evidence="1 2">
    <name type="scientific">Emticicia agri</name>
    <dbReference type="NCBI Taxonomy" id="2492393"/>
    <lineage>
        <taxon>Bacteria</taxon>
        <taxon>Pseudomonadati</taxon>
        <taxon>Bacteroidota</taxon>
        <taxon>Cytophagia</taxon>
        <taxon>Cytophagales</taxon>
        <taxon>Leadbetterellaceae</taxon>
        <taxon>Emticicia</taxon>
    </lineage>
</organism>
<dbReference type="SUPFAM" id="SSF159888">
    <property type="entry name" value="YdhG-like"/>
    <property type="match status" value="1"/>
</dbReference>
<proteinExistence type="predicted"/>
<protein>
    <submittedName>
        <fullName evidence="1">DUF1801 domain-containing protein</fullName>
    </submittedName>
</protein>
<keyword evidence="2" id="KW-1185">Reference proteome</keyword>
<dbReference type="AlphaFoldDB" id="A0A4Q5M2Y7"/>
<evidence type="ECO:0000313" key="1">
    <source>
        <dbReference type="EMBL" id="RYU96485.1"/>
    </source>
</evidence>
<dbReference type="Gene3D" id="3.90.1150.200">
    <property type="match status" value="1"/>
</dbReference>
<evidence type="ECO:0000313" key="2">
    <source>
        <dbReference type="Proteomes" id="UP000293162"/>
    </source>
</evidence>
<dbReference type="OrthoDB" id="670608at2"/>
<sequence>MPSELENYYLKQTEPIQSCLLALKNIIMSIHPLITHERKYQIPFFYYKGKKLAYLWVTRKKLQVGFIEDKCLQEPIEGVRLKDKYQSIIVNPNEDIPMGVIVRNLKDLIHLYDNLT</sequence>
<dbReference type="EMBL" id="SEWF01000007">
    <property type="protein sequence ID" value="RYU96485.1"/>
    <property type="molecule type" value="Genomic_DNA"/>
</dbReference>
<dbReference type="RefSeq" id="WP_130020160.1">
    <property type="nucleotide sequence ID" value="NZ_SEWF01000007.1"/>
</dbReference>
<name>A0A4Q5M2Y7_9BACT</name>
<comment type="caution">
    <text evidence="1">The sequence shown here is derived from an EMBL/GenBank/DDBJ whole genome shotgun (WGS) entry which is preliminary data.</text>
</comment>